<keyword evidence="4 12" id="KW-1003">Cell membrane</keyword>
<keyword evidence="11 12" id="KW-0472">Membrane</keyword>
<evidence type="ECO:0000313" key="15">
    <source>
        <dbReference type="EMBL" id="GLI38778.1"/>
    </source>
</evidence>
<dbReference type="PANTHER" id="PTHR30540:SF79">
    <property type="entry name" value="LOW AFFINITY POTASSIUM TRANSPORT SYSTEM PROTEIN KUP"/>
    <property type="match status" value="1"/>
</dbReference>
<evidence type="ECO:0000313" key="16">
    <source>
        <dbReference type="Proteomes" id="UP001144352"/>
    </source>
</evidence>
<feature type="transmembrane region" description="Helical" evidence="12">
    <location>
        <begin position="253"/>
        <end position="273"/>
    </location>
</feature>
<evidence type="ECO:0000259" key="14">
    <source>
        <dbReference type="Pfam" id="PF22776"/>
    </source>
</evidence>
<evidence type="ECO:0000256" key="4">
    <source>
        <dbReference type="ARBA" id="ARBA00022475"/>
    </source>
</evidence>
<feature type="transmembrane region" description="Helical" evidence="12">
    <location>
        <begin position="405"/>
        <end position="425"/>
    </location>
</feature>
<feature type="transmembrane region" description="Helical" evidence="12">
    <location>
        <begin position="109"/>
        <end position="134"/>
    </location>
</feature>
<keyword evidence="9 12" id="KW-1133">Transmembrane helix</keyword>
<evidence type="ECO:0000256" key="7">
    <source>
        <dbReference type="ARBA" id="ARBA00022847"/>
    </source>
</evidence>
<dbReference type="GO" id="GO:0015293">
    <property type="term" value="F:symporter activity"/>
    <property type="evidence" value="ECO:0007669"/>
    <property type="project" value="UniProtKB-UniRule"/>
</dbReference>
<dbReference type="Proteomes" id="UP001144352">
    <property type="component" value="Unassembled WGS sequence"/>
</dbReference>
<dbReference type="Pfam" id="PF02705">
    <property type="entry name" value="K_trans"/>
    <property type="match status" value="1"/>
</dbReference>
<dbReference type="InterPro" id="IPR053952">
    <property type="entry name" value="K_trans_C"/>
</dbReference>
<evidence type="ECO:0000256" key="2">
    <source>
        <dbReference type="ARBA" id="ARBA00007019"/>
    </source>
</evidence>
<dbReference type="GO" id="GO:0005886">
    <property type="term" value="C:plasma membrane"/>
    <property type="evidence" value="ECO:0007669"/>
    <property type="project" value="UniProtKB-SubCell"/>
</dbReference>
<keyword evidence="10 12" id="KW-0406">Ion transport</keyword>
<comment type="function">
    <text evidence="12">Transport of potassium into the cell. Likely operates as a K(+):H(+) symporter.</text>
</comment>
<keyword evidence="5 12" id="KW-0633">Potassium transport</keyword>
<name>A0A9W6G1Q9_9BACT</name>
<feature type="transmembrane region" description="Helical" evidence="12">
    <location>
        <begin position="177"/>
        <end position="199"/>
    </location>
</feature>
<protein>
    <recommendedName>
        <fullName evidence="12">Probable potassium transport system protein Kup</fullName>
    </recommendedName>
</protein>
<comment type="caution">
    <text evidence="15">The sequence shown here is derived from an EMBL/GenBank/DDBJ whole genome shotgun (WGS) entry which is preliminary data.</text>
</comment>
<evidence type="ECO:0000256" key="8">
    <source>
        <dbReference type="ARBA" id="ARBA00022958"/>
    </source>
</evidence>
<feature type="transmembrane region" description="Helical" evidence="12">
    <location>
        <begin position="431"/>
        <end position="448"/>
    </location>
</feature>
<evidence type="ECO:0000256" key="9">
    <source>
        <dbReference type="ARBA" id="ARBA00022989"/>
    </source>
</evidence>
<evidence type="ECO:0000256" key="5">
    <source>
        <dbReference type="ARBA" id="ARBA00022538"/>
    </source>
</evidence>
<keyword evidence="16" id="KW-1185">Reference proteome</keyword>
<comment type="similarity">
    <text evidence="2 12">Belongs to the HAK/KUP transporter (TC 2.A.72) family.</text>
</comment>
<feature type="transmembrane region" description="Helical" evidence="12">
    <location>
        <begin position="146"/>
        <end position="165"/>
    </location>
</feature>
<feature type="transmembrane region" description="Helical" evidence="12">
    <location>
        <begin position="372"/>
        <end position="393"/>
    </location>
</feature>
<accession>A0A9W6G1Q9</accession>
<feature type="domain" description="K+ potassium transporter C-terminal" evidence="14">
    <location>
        <begin position="482"/>
        <end position="631"/>
    </location>
</feature>
<evidence type="ECO:0000256" key="1">
    <source>
        <dbReference type="ARBA" id="ARBA00004141"/>
    </source>
</evidence>
<evidence type="ECO:0000256" key="10">
    <source>
        <dbReference type="ARBA" id="ARBA00023065"/>
    </source>
</evidence>
<dbReference type="Pfam" id="PF22776">
    <property type="entry name" value="K_trans_C"/>
    <property type="match status" value="1"/>
</dbReference>
<feature type="transmembrane region" description="Helical" evidence="12">
    <location>
        <begin position="345"/>
        <end position="366"/>
    </location>
</feature>
<evidence type="ECO:0000256" key="12">
    <source>
        <dbReference type="HAMAP-Rule" id="MF_01522"/>
    </source>
</evidence>
<dbReference type="InterPro" id="IPR003855">
    <property type="entry name" value="K+_transporter"/>
</dbReference>
<dbReference type="GO" id="GO:0015079">
    <property type="term" value="F:potassium ion transmembrane transporter activity"/>
    <property type="evidence" value="ECO:0007669"/>
    <property type="project" value="UniProtKB-UniRule"/>
</dbReference>
<feature type="transmembrane region" description="Helical" evidence="12">
    <location>
        <begin position="293"/>
        <end position="324"/>
    </location>
</feature>
<organism evidence="15 16">
    <name type="scientific">Geobacter hydrogenophilus</name>
    <dbReference type="NCBI Taxonomy" id="40983"/>
    <lineage>
        <taxon>Bacteria</taxon>
        <taxon>Pseudomonadati</taxon>
        <taxon>Thermodesulfobacteriota</taxon>
        <taxon>Desulfuromonadia</taxon>
        <taxon>Geobacterales</taxon>
        <taxon>Geobacteraceae</taxon>
        <taxon>Geobacter</taxon>
    </lineage>
</organism>
<dbReference type="InterPro" id="IPR053951">
    <property type="entry name" value="K_trans_N"/>
</dbReference>
<evidence type="ECO:0000256" key="11">
    <source>
        <dbReference type="ARBA" id="ARBA00023136"/>
    </source>
</evidence>
<evidence type="ECO:0000256" key="3">
    <source>
        <dbReference type="ARBA" id="ARBA00022448"/>
    </source>
</evidence>
<gene>
    <name evidence="15" type="primary">kup1</name>
    <name evidence="12" type="synonym">kup</name>
    <name evidence="15" type="ORF">GHYDROH2_22790</name>
</gene>
<dbReference type="EMBL" id="BSDS01000002">
    <property type="protein sequence ID" value="GLI38778.1"/>
    <property type="molecule type" value="Genomic_DNA"/>
</dbReference>
<feature type="transmembrane region" description="Helical" evidence="12">
    <location>
        <begin position="55"/>
        <end position="76"/>
    </location>
</feature>
<reference evidence="15" key="1">
    <citation type="submission" date="2022-12" db="EMBL/GenBank/DDBJ databases">
        <title>Reference genome sequencing for broad-spectrum identification of bacterial and archaeal isolates by mass spectrometry.</title>
        <authorList>
            <person name="Sekiguchi Y."/>
            <person name="Tourlousse D.M."/>
        </authorList>
    </citation>
    <scope>NUCLEOTIDE SEQUENCE</scope>
    <source>
        <strain evidence="15">H2</strain>
    </source>
</reference>
<sequence>MGNNDTVHTGTVRQSLGLGLAALGVVYGDIGTSPLYAVRECFHGKPPHPATPDNILGVLSLIVWALLLIISLKYLVFVLRADNRGEGGILALTALLNPWGDENRSPRKILVFLGLFGAALLYGDGTLTPAISVLSAVEGLKIATPLFQPYIVPLTIVILVLLFLIQNRGTARVGAIFGPVMVLWFTVLALLGIRGIAMAPEVLGALNPLYAIRFLIRDGWSAFQVLGAVFLVVTGGEALYADMGHFGRLPIRLAWFGCVLPALLLNYFGQGALLLNNPSEATEPFYHLAPTWALYPLVLLATMATIIASQAVISGVFSLTRQAVQLRLSPRMRIIQTSSEEIGQIYIPAVNWALMLATITLVAGFGSSSGLAAAYGVAVATTMVITALLVCFVMRERWHWPPVTVAGITALFLAVDLAFFSANILKVGTGGWVPLAAGLAVFTVMITWRRGRELVTSHLLAQATPLPAFLERLAAKPPQRVPGTAVFMSGRLYPAPPSLIHHLEHNKVLHEQVVILTVLTEDVPRVSASERIDLKRMGQGFYRLIVRYGFMQSPNVPVILRECLPLGLVTDPATTTFYLGRENLIPTEKVSGMPHWREKLFAFMAHNALQATAFYNLPADRVVELGQQVEI</sequence>
<dbReference type="RefSeq" id="WP_214187582.1">
    <property type="nucleotide sequence ID" value="NZ_BSDS01000002.1"/>
</dbReference>
<evidence type="ECO:0000256" key="6">
    <source>
        <dbReference type="ARBA" id="ARBA00022692"/>
    </source>
</evidence>
<comment type="subcellular location">
    <subcellularLocation>
        <location evidence="12">Cell membrane</location>
        <topology evidence="12">Multi-pass membrane protein</topology>
    </subcellularLocation>
    <subcellularLocation>
        <location evidence="1">Membrane</location>
        <topology evidence="1">Multi-pass membrane protein</topology>
    </subcellularLocation>
</comment>
<keyword evidence="6 12" id="KW-0812">Transmembrane</keyword>
<keyword evidence="3 12" id="KW-0813">Transport</keyword>
<keyword evidence="7 12" id="KW-0769">Symport</keyword>
<dbReference type="AlphaFoldDB" id="A0A9W6G1Q9"/>
<feature type="transmembrane region" description="Helical" evidence="12">
    <location>
        <begin position="219"/>
        <end position="241"/>
    </location>
</feature>
<feature type="domain" description="K+ potassium transporter integral membrane" evidence="13">
    <location>
        <begin position="20"/>
        <end position="471"/>
    </location>
</feature>
<dbReference type="InterPro" id="IPR023051">
    <property type="entry name" value="Kup"/>
</dbReference>
<proteinExistence type="inferred from homology"/>
<comment type="catalytic activity">
    <reaction evidence="12">
        <text>K(+)(in) + H(+)(in) = K(+)(out) + H(+)(out)</text>
        <dbReference type="Rhea" id="RHEA:28490"/>
        <dbReference type="ChEBI" id="CHEBI:15378"/>
        <dbReference type="ChEBI" id="CHEBI:29103"/>
    </reaction>
</comment>
<evidence type="ECO:0000259" key="13">
    <source>
        <dbReference type="Pfam" id="PF02705"/>
    </source>
</evidence>
<keyword evidence="8 12" id="KW-0630">Potassium</keyword>
<dbReference type="PANTHER" id="PTHR30540">
    <property type="entry name" value="OSMOTIC STRESS POTASSIUM TRANSPORTER"/>
    <property type="match status" value="1"/>
</dbReference>
<dbReference type="HAMAP" id="MF_01522">
    <property type="entry name" value="Kup"/>
    <property type="match status" value="1"/>
</dbReference>